<sequence>EEEEEPDQSTIAADLQLQKKRNELLECHFM</sequence>
<name>A0A085MPI2_9BILA</name>
<feature type="non-terminal residue" evidence="1">
    <location>
        <position position="1"/>
    </location>
</feature>
<reference evidence="1" key="1">
    <citation type="journal article" date="2014" name="Nat. Genet.">
        <title>Genome and transcriptome of the porcine whipworm Trichuris suis.</title>
        <authorList>
            <person name="Jex A.R."/>
            <person name="Nejsum P."/>
            <person name="Schwarz E.M."/>
            <person name="Hu L."/>
            <person name="Young N.D."/>
            <person name="Hall R.S."/>
            <person name="Korhonen P.K."/>
            <person name="Liao S."/>
            <person name="Thamsborg S."/>
            <person name="Xia J."/>
            <person name="Xu P."/>
            <person name="Wang S."/>
            <person name="Scheerlinck J.P."/>
            <person name="Hofmann A."/>
            <person name="Sternberg P.W."/>
            <person name="Wang J."/>
            <person name="Gasser R.B."/>
        </authorList>
    </citation>
    <scope>NUCLEOTIDE SEQUENCE [LARGE SCALE GENOMIC DNA]</scope>
    <source>
        <strain evidence="1">DCEP-RM93F</strain>
    </source>
</reference>
<protein>
    <submittedName>
        <fullName evidence="1">Uncharacterized protein</fullName>
    </submittedName>
</protein>
<proteinExistence type="predicted"/>
<dbReference type="Proteomes" id="UP000030758">
    <property type="component" value="Unassembled WGS sequence"/>
</dbReference>
<gene>
    <name evidence="1" type="ORF">M514_28693</name>
</gene>
<dbReference type="AlphaFoldDB" id="A0A085MPI2"/>
<accession>A0A085MPI2</accession>
<feature type="non-terminal residue" evidence="1">
    <location>
        <position position="30"/>
    </location>
</feature>
<dbReference type="EMBL" id="KL369509">
    <property type="protein sequence ID" value="KFD59128.1"/>
    <property type="molecule type" value="Genomic_DNA"/>
</dbReference>
<evidence type="ECO:0000313" key="1">
    <source>
        <dbReference type="EMBL" id="KFD59128.1"/>
    </source>
</evidence>
<organism evidence="1">
    <name type="scientific">Trichuris suis</name>
    <name type="common">pig whipworm</name>
    <dbReference type="NCBI Taxonomy" id="68888"/>
    <lineage>
        <taxon>Eukaryota</taxon>
        <taxon>Metazoa</taxon>
        <taxon>Ecdysozoa</taxon>
        <taxon>Nematoda</taxon>
        <taxon>Enoplea</taxon>
        <taxon>Dorylaimia</taxon>
        <taxon>Trichinellida</taxon>
        <taxon>Trichuridae</taxon>
        <taxon>Trichuris</taxon>
    </lineage>
</organism>